<proteinExistence type="inferred from homology"/>
<organism evidence="9">
    <name type="scientific">Oppiella nova</name>
    <dbReference type="NCBI Taxonomy" id="334625"/>
    <lineage>
        <taxon>Eukaryota</taxon>
        <taxon>Metazoa</taxon>
        <taxon>Ecdysozoa</taxon>
        <taxon>Arthropoda</taxon>
        <taxon>Chelicerata</taxon>
        <taxon>Arachnida</taxon>
        <taxon>Acari</taxon>
        <taxon>Acariformes</taxon>
        <taxon>Sarcoptiformes</taxon>
        <taxon>Oribatida</taxon>
        <taxon>Brachypylina</taxon>
        <taxon>Oppioidea</taxon>
        <taxon>Oppiidae</taxon>
        <taxon>Oppiella</taxon>
    </lineage>
</organism>
<sequence length="477" mass="52786">MSGNQFTMSLVAFKSKIEEAVVLVPEMSAEEKLKAVQFWNVVSERLQEIVNNSAADINALAMRLEQEDHHPQGQPPPLQQSISQPIPQQPLQNHQQPSQSSAVLMDSNSMCGQTITTDGSSSGDNHEIYLQIDHRNHQTISDNSMISNHMSSSHEFQPSVVTTAEDVDEVIGEHLASVITTYSNNNGADKASQQLLIALAKHPEESQDILAEVRLTLWRREAEEFAGCTGQVMAIKNAIVGDFRGRTLSCAPNATLELDPDLPEAHILKGWYERELALGGAGNLKSVQPLSKASGDAANGANEYRFLAQINEQSVPQDGQSLYYNCKGTVVATNRADRHLYKSCGNNGCSKKVREENGFYFCDKCGHNGHQFQWRLMLSVLVSDATGDQWVTAFHEVAEKLIGRPVAELSALYESSVDEYQALVSALLFRTFQLRCGSKVDEYNGERRVKSTCYSAQPVDPIQRARQLMASINEWTN</sequence>
<dbReference type="CDD" id="cd04476">
    <property type="entry name" value="RPA1_DBD_C"/>
    <property type="match status" value="1"/>
</dbReference>
<dbReference type="Pfam" id="PF16900">
    <property type="entry name" value="REPA_OB_2"/>
    <property type="match status" value="1"/>
</dbReference>
<dbReference type="Gene3D" id="2.40.50.140">
    <property type="entry name" value="Nucleic acid-binding proteins"/>
    <property type="match status" value="2"/>
</dbReference>
<feature type="compositionally biased region" description="Low complexity" evidence="6">
    <location>
        <begin position="79"/>
        <end position="101"/>
    </location>
</feature>
<dbReference type="EMBL" id="OC916434">
    <property type="protein sequence ID" value="CAD7644268.1"/>
    <property type="molecule type" value="Genomic_DNA"/>
</dbReference>
<keyword evidence="3" id="KW-0863">Zinc-finger</keyword>
<evidence type="ECO:0000259" key="8">
    <source>
        <dbReference type="Pfam" id="PF16900"/>
    </source>
</evidence>
<dbReference type="PANTHER" id="PTHR47165">
    <property type="entry name" value="OS03G0429900 PROTEIN"/>
    <property type="match status" value="1"/>
</dbReference>
<comment type="similarity">
    <text evidence="1">Belongs to the replication factor A protein 1 family.</text>
</comment>
<evidence type="ECO:0000256" key="3">
    <source>
        <dbReference type="ARBA" id="ARBA00022771"/>
    </source>
</evidence>
<protein>
    <recommendedName>
        <fullName evidence="11">Replication factor A C-terminal domain-containing protein</fullName>
    </recommendedName>
</protein>
<dbReference type="SUPFAM" id="SSF50249">
    <property type="entry name" value="Nucleic acid-binding proteins"/>
    <property type="match status" value="2"/>
</dbReference>
<evidence type="ECO:0000256" key="5">
    <source>
        <dbReference type="ARBA" id="ARBA00023125"/>
    </source>
</evidence>
<dbReference type="GO" id="GO:0008270">
    <property type="term" value="F:zinc ion binding"/>
    <property type="evidence" value="ECO:0007669"/>
    <property type="project" value="UniProtKB-KW"/>
</dbReference>
<dbReference type="AlphaFoldDB" id="A0A7R9LMJ4"/>
<dbReference type="Proteomes" id="UP000728032">
    <property type="component" value="Unassembled WGS sequence"/>
</dbReference>
<dbReference type="InterPro" id="IPR013955">
    <property type="entry name" value="Rep_factor-A_C"/>
</dbReference>
<gene>
    <name evidence="9" type="ORF">ONB1V03_LOCUS4579</name>
</gene>
<dbReference type="InterPro" id="IPR012340">
    <property type="entry name" value="NA-bd_OB-fold"/>
</dbReference>
<feature type="domain" description="Replication factor A C-terminal" evidence="7">
    <location>
        <begin position="323"/>
        <end position="467"/>
    </location>
</feature>
<accession>A0A7R9LMJ4</accession>
<dbReference type="InterPro" id="IPR031657">
    <property type="entry name" value="REPA_OB_2"/>
</dbReference>
<dbReference type="CDD" id="cd04475">
    <property type="entry name" value="RPA1_DBD_B"/>
    <property type="match status" value="1"/>
</dbReference>
<feature type="region of interest" description="Disordered" evidence="6">
    <location>
        <begin position="66"/>
        <end position="102"/>
    </location>
</feature>
<evidence type="ECO:0000256" key="6">
    <source>
        <dbReference type="SAM" id="MobiDB-lite"/>
    </source>
</evidence>
<evidence type="ECO:0000256" key="1">
    <source>
        <dbReference type="ARBA" id="ARBA00005690"/>
    </source>
</evidence>
<dbReference type="InterPro" id="IPR047192">
    <property type="entry name" value="Euk_RPA1_DBD_C"/>
</dbReference>
<dbReference type="PANTHER" id="PTHR47165:SF4">
    <property type="entry name" value="OS03G0429900 PROTEIN"/>
    <property type="match status" value="1"/>
</dbReference>
<dbReference type="OrthoDB" id="1751331at2759"/>
<dbReference type="GO" id="GO:0003677">
    <property type="term" value="F:DNA binding"/>
    <property type="evidence" value="ECO:0007669"/>
    <property type="project" value="UniProtKB-KW"/>
</dbReference>
<dbReference type="FunFam" id="2.40.50.140:FF:000090">
    <property type="entry name" value="Replication protein A subunit"/>
    <property type="match status" value="1"/>
</dbReference>
<evidence type="ECO:0000313" key="9">
    <source>
        <dbReference type="EMBL" id="CAD7644268.1"/>
    </source>
</evidence>
<keyword evidence="5" id="KW-0238">DNA-binding</keyword>
<evidence type="ECO:0000259" key="7">
    <source>
        <dbReference type="Pfam" id="PF08646"/>
    </source>
</evidence>
<dbReference type="Pfam" id="PF08646">
    <property type="entry name" value="Rep_fac-A_C"/>
    <property type="match status" value="1"/>
</dbReference>
<feature type="domain" description="Replication protein A OB" evidence="8">
    <location>
        <begin position="211"/>
        <end position="257"/>
    </location>
</feature>
<reference evidence="9" key="1">
    <citation type="submission" date="2020-11" db="EMBL/GenBank/DDBJ databases">
        <authorList>
            <person name="Tran Van P."/>
        </authorList>
    </citation>
    <scope>NUCLEOTIDE SEQUENCE</scope>
</reference>
<evidence type="ECO:0000256" key="2">
    <source>
        <dbReference type="ARBA" id="ARBA00022723"/>
    </source>
</evidence>
<evidence type="ECO:0000313" key="10">
    <source>
        <dbReference type="Proteomes" id="UP000728032"/>
    </source>
</evidence>
<name>A0A7R9LMJ4_9ACAR</name>
<keyword evidence="2" id="KW-0479">Metal-binding</keyword>
<dbReference type="EMBL" id="CAJPVJ010001609">
    <property type="protein sequence ID" value="CAG2165033.1"/>
    <property type="molecule type" value="Genomic_DNA"/>
</dbReference>
<evidence type="ECO:0000256" key="4">
    <source>
        <dbReference type="ARBA" id="ARBA00022833"/>
    </source>
</evidence>
<evidence type="ECO:0008006" key="11">
    <source>
        <dbReference type="Google" id="ProtNLM"/>
    </source>
</evidence>
<keyword evidence="10" id="KW-1185">Reference proteome</keyword>
<keyword evidence="4" id="KW-0862">Zinc</keyword>